<keyword evidence="2" id="KW-1185">Reference proteome</keyword>
<name>A0A0B0MDB3_GOSAR</name>
<evidence type="ECO:0000313" key="2">
    <source>
        <dbReference type="Proteomes" id="UP000032142"/>
    </source>
</evidence>
<proteinExistence type="predicted"/>
<gene>
    <name evidence="1" type="ORF">F383_37592</name>
</gene>
<sequence length="68" mass="8420">MLESGRRRRLGRLAFFSRRKMLGGRIWGQWMYSRRVHPRLGHRETARMKRKTAWFHLEQVEGWLLWVP</sequence>
<dbReference type="Proteomes" id="UP000032142">
    <property type="component" value="Unassembled WGS sequence"/>
</dbReference>
<accession>A0A0B0MDB3</accession>
<organism evidence="1 2">
    <name type="scientific">Gossypium arboreum</name>
    <name type="common">Tree cotton</name>
    <name type="synonym">Gossypium nanking</name>
    <dbReference type="NCBI Taxonomy" id="29729"/>
    <lineage>
        <taxon>Eukaryota</taxon>
        <taxon>Viridiplantae</taxon>
        <taxon>Streptophyta</taxon>
        <taxon>Embryophyta</taxon>
        <taxon>Tracheophyta</taxon>
        <taxon>Spermatophyta</taxon>
        <taxon>Magnoliopsida</taxon>
        <taxon>eudicotyledons</taxon>
        <taxon>Gunneridae</taxon>
        <taxon>Pentapetalae</taxon>
        <taxon>rosids</taxon>
        <taxon>malvids</taxon>
        <taxon>Malvales</taxon>
        <taxon>Malvaceae</taxon>
        <taxon>Malvoideae</taxon>
        <taxon>Gossypium</taxon>
    </lineage>
</organism>
<evidence type="ECO:0000313" key="1">
    <source>
        <dbReference type="EMBL" id="KHF98346.1"/>
    </source>
</evidence>
<dbReference type="GO" id="GO:0016740">
    <property type="term" value="F:transferase activity"/>
    <property type="evidence" value="ECO:0007669"/>
    <property type="project" value="UniProtKB-KW"/>
</dbReference>
<dbReference type="AlphaFoldDB" id="A0A0B0MDB3"/>
<reference evidence="2" key="1">
    <citation type="submission" date="2014-09" db="EMBL/GenBank/DDBJ databases">
        <authorList>
            <person name="Mudge J."/>
            <person name="Ramaraj T."/>
            <person name="Lindquist I.E."/>
            <person name="Bharti A.K."/>
            <person name="Sundararajan A."/>
            <person name="Cameron C.T."/>
            <person name="Woodward J.E."/>
            <person name="May G.D."/>
            <person name="Brubaker C."/>
            <person name="Broadhvest J."/>
            <person name="Wilkins T.A."/>
        </authorList>
    </citation>
    <scope>NUCLEOTIDE SEQUENCE</scope>
    <source>
        <strain evidence="2">cv. AKA8401</strain>
    </source>
</reference>
<protein>
    <submittedName>
        <fullName evidence="1">Histone acetyltransferase type B catalytic subunit</fullName>
    </submittedName>
</protein>
<dbReference type="EMBL" id="JRRC01036863">
    <property type="protein sequence ID" value="KHF98346.1"/>
    <property type="molecule type" value="Genomic_DNA"/>
</dbReference>
<comment type="caution">
    <text evidence="1">The sequence shown here is derived from an EMBL/GenBank/DDBJ whole genome shotgun (WGS) entry which is preliminary data.</text>
</comment>
<keyword evidence="1" id="KW-0808">Transferase</keyword>